<dbReference type="AlphaFoldDB" id="A0A2U2X458"/>
<keyword evidence="1" id="KW-0732">Signal</keyword>
<reference evidence="3" key="2">
    <citation type="submission" date="2018-05" db="EMBL/GenBank/DDBJ databases">
        <title>Algibacter marinivivus sp. nov., isolated from sample around a algae.</title>
        <authorList>
            <person name="Lu D."/>
        </authorList>
    </citation>
    <scope>NUCLEOTIDE SEQUENCE [LARGE SCALE GENOMIC DNA]</scope>
    <source>
        <strain evidence="3">ZY111</strain>
    </source>
</reference>
<reference evidence="3" key="3">
    <citation type="submission" date="2018-05" db="EMBL/GenBank/DDBJ databases">
        <authorList>
            <person name="Lu D."/>
        </authorList>
    </citation>
    <scope>NUCLEOTIDE SEQUENCE [LARGE SCALE GENOMIC DNA]</scope>
    <source>
        <strain evidence="3">ZY111</strain>
    </source>
</reference>
<comment type="caution">
    <text evidence="2">The sequence shown here is derived from an EMBL/GenBank/DDBJ whole genome shotgun (WGS) entry which is preliminary data.</text>
</comment>
<feature type="chain" id="PRO_5015632465" description="T9SS C-terminal target domain-containing protein" evidence="1">
    <location>
        <begin position="21"/>
        <end position="442"/>
    </location>
</feature>
<keyword evidence="3" id="KW-1185">Reference proteome</keyword>
<dbReference type="EMBL" id="QFRI01000002">
    <property type="protein sequence ID" value="PWH82549.1"/>
    <property type="molecule type" value="Genomic_DNA"/>
</dbReference>
<evidence type="ECO:0000313" key="2">
    <source>
        <dbReference type="EMBL" id="PWH82549.1"/>
    </source>
</evidence>
<reference evidence="2 3" key="1">
    <citation type="submission" date="2018-05" db="EMBL/GenBank/DDBJ databases">
        <title>Algibacter marinivivus sp. nov., isolated from sample around a algae.</title>
        <authorList>
            <person name="Zhong X."/>
        </authorList>
    </citation>
    <scope>NUCLEOTIDE SEQUENCE [LARGE SCALE GENOMIC DNA]</scope>
    <source>
        <strain evidence="2 3">ZY111</strain>
    </source>
</reference>
<evidence type="ECO:0000256" key="1">
    <source>
        <dbReference type="SAM" id="SignalP"/>
    </source>
</evidence>
<protein>
    <recommendedName>
        <fullName evidence="4">T9SS C-terminal target domain-containing protein</fullName>
    </recommendedName>
</protein>
<organism evidence="2 3">
    <name type="scientific">Algibacter marinivivus</name>
    <dbReference type="NCBI Taxonomy" id="2100723"/>
    <lineage>
        <taxon>Bacteria</taxon>
        <taxon>Pseudomonadati</taxon>
        <taxon>Bacteroidota</taxon>
        <taxon>Flavobacteriia</taxon>
        <taxon>Flavobacteriales</taxon>
        <taxon>Flavobacteriaceae</taxon>
        <taxon>Algibacter</taxon>
    </lineage>
</organism>
<gene>
    <name evidence="2" type="ORF">DIS18_09900</name>
</gene>
<name>A0A2U2X458_9FLAO</name>
<dbReference type="PANTHER" id="PTHR41339:SF1">
    <property type="entry name" value="SECRETED PROTEIN"/>
    <property type="match status" value="1"/>
</dbReference>
<evidence type="ECO:0008006" key="4">
    <source>
        <dbReference type="Google" id="ProtNLM"/>
    </source>
</evidence>
<proteinExistence type="predicted"/>
<evidence type="ECO:0000313" key="3">
    <source>
        <dbReference type="Proteomes" id="UP000245375"/>
    </source>
</evidence>
<accession>A0A2U2X458</accession>
<dbReference type="RefSeq" id="WP_109352916.1">
    <property type="nucleotide sequence ID" value="NZ_QFRI01000002.1"/>
</dbReference>
<dbReference type="OrthoDB" id="1521716at2"/>
<dbReference type="PANTHER" id="PTHR41339">
    <property type="entry name" value="LIPL48"/>
    <property type="match status" value="1"/>
</dbReference>
<feature type="signal peptide" evidence="1">
    <location>
        <begin position="1"/>
        <end position="20"/>
    </location>
</feature>
<dbReference type="Proteomes" id="UP000245375">
    <property type="component" value="Unassembled WGS sequence"/>
</dbReference>
<sequence>MKNFTQIIFIFLFIIANSFAQQEKGIVGETNWLNNWTEFKPNQQDYGEPSKILAGNITENTTLYKREVYLLLGSVFVTDSITLTIEPGTVILGDFKTKGSLTISKDASIIANGTETDPIIFSSNRTVKRPGDWGGLVILGNAPINKFGFGSAAMFYPNLKASDYVHANYGGNDPNRSSGVIKHTRIEFAGKRISENRYFSGLLLASVGNETELSNIMVSHSAGNAFEVWGGNTTLNKLVSYSTHGNDFKFNYGTRAVLSNSLAVRSPYASNGGGSKCLEVKSYDRKEEFDFTKSGTLVKVQNITFINNSENLESDIKMNLVQEAVFIGKNASLDMNKSVISGFNPAVVLDENIIINQENLEKINFNAMLFNNCNGNIFVEYNSNNEDLENWYGNSVFFNVYSKSDNYETFIDTKNARRPDFRLRINKIIASNEVDPDLRSMD</sequence>